<accession>A0ABQ5TIY7</accession>
<dbReference type="PANTHER" id="PTHR45663">
    <property type="entry name" value="GEO12009P1"/>
    <property type="match status" value="1"/>
</dbReference>
<comment type="similarity">
    <text evidence="1">Belongs to the thioredoxin family.</text>
</comment>
<evidence type="ECO:0000256" key="4">
    <source>
        <dbReference type="SAM" id="Phobius"/>
    </source>
</evidence>
<proteinExistence type="inferred from homology"/>
<feature type="domain" description="Thioredoxin" evidence="5">
    <location>
        <begin position="34"/>
        <end position="156"/>
    </location>
</feature>
<gene>
    <name evidence="6" type="ORF">MACH08_13920</name>
</gene>
<evidence type="ECO:0000256" key="3">
    <source>
        <dbReference type="ARBA" id="ARBA00023284"/>
    </source>
</evidence>
<dbReference type="Gene3D" id="3.40.30.10">
    <property type="entry name" value="Glutaredoxin"/>
    <property type="match status" value="1"/>
</dbReference>
<sequence>MGKKMIIIISVIVLLFVALIFVVNYKNDQATQDSPYGDKDLEQETIDQLDNPLYQNQIMPDNLSQQIEDGESVTVYFYSPVCVYCQNTTPYLVPLAEDMNVDMKKLNLYEFEAAWGTFSVDSTPTLVHYEDGEEVARLIGQKPEEEYRAFFEEYVN</sequence>
<evidence type="ECO:0000313" key="6">
    <source>
        <dbReference type="EMBL" id="GLO65608.1"/>
    </source>
</evidence>
<keyword evidence="7" id="KW-1185">Reference proteome</keyword>
<dbReference type="RefSeq" id="WP_017796296.1">
    <property type="nucleotide sequence ID" value="NZ_BSKO01000001.1"/>
</dbReference>
<keyword evidence="2" id="KW-1015">Disulfide bond</keyword>
<dbReference type="Pfam" id="PF00085">
    <property type="entry name" value="Thioredoxin"/>
    <property type="match status" value="1"/>
</dbReference>
<keyword evidence="4" id="KW-1133">Transmembrane helix</keyword>
<dbReference type="PANTHER" id="PTHR45663:SF11">
    <property type="entry name" value="GEO12009P1"/>
    <property type="match status" value="1"/>
</dbReference>
<feature type="transmembrane region" description="Helical" evidence="4">
    <location>
        <begin position="6"/>
        <end position="25"/>
    </location>
</feature>
<reference evidence="6 7" key="1">
    <citation type="submission" date="2023-02" db="EMBL/GenBank/DDBJ databases">
        <title>Oceanobacillus kimchii IFOP_LL358 isolated form Alexandrium catenella lab strain.</title>
        <authorList>
            <person name="Gajardo G."/>
            <person name="Ueki S."/>
            <person name="Maruyama F."/>
        </authorList>
    </citation>
    <scope>NUCLEOTIDE SEQUENCE [LARGE SCALE GENOMIC DNA]</scope>
    <source>
        <strain evidence="6 7">IFOP_LL358</strain>
    </source>
</reference>
<evidence type="ECO:0000256" key="2">
    <source>
        <dbReference type="ARBA" id="ARBA00023157"/>
    </source>
</evidence>
<dbReference type="CDD" id="cd02947">
    <property type="entry name" value="TRX_family"/>
    <property type="match status" value="1"/>
</dbReference>
<organism evidence="6 7">
    <name type="scientific">Oceanobacillus kimchii</name>
    <dbReference type="NCBI Taxonomy" id="746691"/>
    <lineage>
        <taxon>Bacteria</taxon>
        <taxon>Bacillati</taxon>
        <taxon>Bacillota</taxon>
        <taxon>Bacilli</taxon>
        <taxon>Bacillales</taxon>
        <taxon>Bacillaceae</taxon>
        <taxon>Oceanobacillus</taxon>
    </lineage>
</organism>
<comment type="caution">
    <text evidence="6">The sequence shown here is derived from an EMBL/GenBank/DDBJ whole genome shotgun (WGS) entry which is preliminary data.</text>
</comment>
<dbReference type="SUPFAM" id="SSF52833">
    <property type="entry name" value="Thioredoxin-like"/>
    <property type="match status" value="1"/>
</dbReference>
<keyword evidence="3" id="KW-0676">Redox-active center</keyword>
<evidence type="ECO:0000256" key="1">
    <source>
        <dbReference type="ARBA" id="ARBA00008987"/>
    </source>
</evidence>
<keyword evidence="4" id="KW-0812">Transmembrane</keyword>
<dbReference type="Proteomes" id="UP001275436">
    <property type="component" value="Unassembled WGS sequence"/>
</dbReference>
<protein>
    <submittedName>
        <fullName evidence="6">Thioredoxin</fullName>
    </submittedName>
</protein>
<evidence type="ECO:0000313" key="7">
    <source>
        <dbReference type="Proteomes" id="UP001275436"/>
    </source>
</evidence>
<dbReference type="InterPro" id="IPR036249">
    <property type="entry name" value="Thioredoxin-like_sf"/>
</dbReference>
<dbReference type="EMBL" id="BSKO01000001">
    <property type="protein sequence ID" value="GLO65608.1"/>
    <property type="molecule type" value="Genomic_DNA"/>
</dbReference>
<dbReference type="PROSITE" id="PS51352">
    <property type="entry name" value="THIOREDOXIN_2"/>
    <property type="match status" value="1"/>
</dbReference>
<name>A0ABQ5TIY7_9BACI</name>
<keyword evidence="4" id="KW-0472">Membrane</keyword>
<dbReference type="InterPro" id="IPR013766">
    <property type="entry name" value="Thioredoxin_domain"/>
</dbReference>
<evidence type="ECO:0000259" key="5">
    <source>
        <dbReference type="PROSITE" id="PS51352"/>
    </source>
</evidence>